<name>A0A6C0ECD5_9ZZZZ</name>
<dbReference type="AlphaFoldDB" id="A0A6C0ECD5"/>
<accession>A0A6C0ECD5</accession>
<keyword evidence="1" id="KW-1133">Transmembrane helix</keyword>
<keyword evidence="1" id="KW-0472">Membrane</keyword>
<evidence type="ECO:0000256" key="1">
    <source>
        <dbReference type="SAM" id="Phobius"/>
    </source>
</evidence>
<keyword evidence="1" id="KW-0812">Transmembrane</keyword>
<evidence type="ECO:0000313" key="2">
    <source>
        <dbReference type="EMBL" id="QHT26140.1"/>
    </source>
</evidence>
<organism evidence="2">
    <name type="scientific">viral metagenome</name>
    <dbReference type="NCBI Taxonomy" id="1070528"/>
    <lineage>
        <taxon>unclassified sequences</taxon>
        <taxon>metagenomes</taxon>
        <taxon>organismal metagenomes</taxon>
    </lineage>
</organism>
<dbReference type="EMBL" id="MN739779">
    <property type="protein sequence ID" value="QHT26140.1"/>
    <property type="molecule type" value="Genomic_DNA"/>
</dbReference>
<protein>
    <submittedName>
        <fullName evidence="2">Uncharacterized protein</fullName>
    </submittedName>
</protein>
<proteinExistence type="predicted"/>
<feature type="transmembrane region" description="Helical" evidence="1">
    <location>
        <begin position="108"/>
        <end position="126"/>
    </location>
</feature>
<reference evidence="2" key="1">
    <citation type="journal article" date="2020" name="Nature">
        <title>Giant virus diversity and host interactions through global metagenomics.</title>
        <authorList>
            <person name="Schulz F."/>
            <person name="Roux S."/>
            <person name="Paez-Espino D."/>
            <person name="Jungbluth S."/>
            <person name="Walsh D.A."/>
            <person name="Denef V.J."/>
            <person name="McMahon K.D."/>
            <person name="Konstantinidis K.T."/>
            <person name="Eloe-Fadrosh E.A."/>
            <person name="Kyrpides N.C."/>
            <person name="Woyke T."/>
        </authorList>
    </citation>
    <scope>NUCLEOTIDE SEQUENCE</scope>
    <source>
        <strain evidence="2">GVMAG-M-3300023179-27</strain>
    </source>
</reference>
<feature type="transmembrane region" description="Helical" evidence="1">
    <location>
        <begin position="82"/>
        <end position="101"/>
    </location>
</feature>
<sequence length="132" mass="15386">MTDCLKNDPVFTNMIKAIGIEPNDRKRIYYTICIFTRLLLAGWVLQYHDKKILHVLMLIFSAIGIGIIYPKLDGEQWWSRRFHLFIAIMIFLLALYLLNGGEKQFSKYLAYLMYLDVGVGVAMSLMKPWCSL</sequence>
<feature type="transmembrane region" description="Helical" evidence="1">
    <location>
        <begin position="28"/>
        <end position="45"/>
    </location>
</feature>
<feature type="transmembrane region" description="Helical" evidence="1">
    <location>
        <begin position="52"/>
        <end position="70"/>
    </location>
</feature>